<evidence type="ECO:0000313" key="3">
    <source>
        <dbReference type="Proteomes" id="UP001285441"/>
    </source>
</evidence>
<feature type="signal peptide" evidence="1">
    <location>
        <begin position="1"/>
        <end position="19"/>
    </location>
</feature>
<reference evidence="2" key="1">
    <citation type="journal article" date="2023" name="Mol. Phylogenet. Evol.">
        <title>Genome-scale phylogeny and comparative genomics of the fungal order Sordariales.</title>
        <authorList>
            <person name="Hensen N."/>
            <person name="Bonometti L."/>
            <person name="Westerberg I."/>
            <person name="Brannstrom I.O."/>
            <person name="Guillou S."/>
            <person name="Cros-Aarteil S."/>
            <person name="Calhoun S."/>
            <person name="Haridas S."/>
            <person name="Kuo A."/>
            <person name="Mondo S."/>
            <person name="Pangilinan J."/>
            <person name="Riley R."/>
            <person name="LaButti K."/>
            <person name="Andreopoulos B."/>
            <person name="Lipzen A."/>
            <person name="Chen C."/>
            <person name="Yan M."/>
            <person name="Daum C."/>
            <person name="Ng V."/>
            <person name="Clum A."/>
            <person name="Steindorff A."/>
            <person name="Ohm R.A."/>
            <person name="Martin F."/>
            <person name="Silar P."/>
            <person name="Natvig D.O."/>
            <person name="Lalanne C."/>
            <person name="Gautier V."/>
            <person name="Ament-Velasquez S.L."/>
            <person name="Kruys A."/>
            <person name="Hutchinson M.I."/>
            <person name="Powell A.J."/>
            <person name="Barry K."/>
            <person name="Miller A.N."/>
            <person name="Grigoriev I.V."/>
            <person name="Debuchy R."/>
            <person name="Gladieux P."/>
            <person name="Hiltunen Thoren M."/>
            <person name="Johannesson H."/>
        </authorList>
    </citation>
    <scope>NUCLEOTIDE SEQUENCE</scope>
    <source>
        <strain evidence="2">CBS 232.78</strain>
    </source>
</reference>
<dbReference type="Proteomes" id="UP001285441">
    <property type="component" value="Unassembled WGS sequence"/>
</dbReference>
<name>A0AAE0NBV6_9PEZI</name>
<keyword evidence="3" id="KW-1185">Reference proteome</keyword>
<keyword evidence="1" id="KW-0732">Signal</keyword>
<comment type="caution">
    <text evidence="2">The sequence shown here is derived from an EMBL/GenBank/DDBJ whole genome shotgun (WGS) entry which is preliminary data.</text>
</comment>
<dbReference type="InterPro" id="IPR021109">
    <property type="entry name" value="Peptidase_aspartic_dom_sf"/>
</dbReference>
<reference evidence="2" key="2">
    <citation type="submission" date="2023-06" db="EMBL/GenBank/DDBJ databases">
        <authorList>
            <consortium name="Lawrence Berkeley National Laboratory"/>
            <person name="Haridas S."/>
            <person name="Hensen N."/>
            <person name="Bonometti L."/>
            <person name="Westerberg I."/>
            <person name="Brannstrom I.O."/>
            <person name="Guillou S."/>
            <person name="Cros-Aarteil S."/>
            <person name="Calhoun S."/>
            <person name="Kuo A."/>
            <person name="Mondo S."/>
            <person name="Pangilinan J."/>
            <person name="Riley R."/>
            <person name="LaButti K."/>
            <person name="Andreopoulos B."/>
            <person name="Lipzen A."/>
            <person name="Chen C."/>
            <person name="Yanf M."/>
            <person name="Daum C."/>
            <person name="Ng V."/>
            <person name="Clum A."/>
            <person name="Steindorff A."/>
            <person name="Ohm R."/>
            <person name="Martin F."/>
            <person name="Silar P."/>
            <person name="Natvig D."/>
            <person name="Lalanne C."/>
            <person name="Gautier V."/>
            <person name="Ament-velasquez S.L."/>
            <person name="Kruys A."/>
            <person name="Hutchinson M.I."/>
            <person name="Powell A.J."/>
            <person name="Barry K."/>
            <person name="Miller A.N."/>
            <person name="Grigoriev I.V."/>
            <person name="Debuchy R."/>
            <person name="Gladieux P."/>
            <person name="Thoren M.H."/>
            <person name="Johannesson H."/>
        </authorList>
    </citation>
    <scope>NUCLEOTIDE SEQUENCE</scope>
    <source>
        <strain evidence="2">CBS 232.78</strain>
    </source>
</reference>
<evidence type="ECO:0000313" key="2">
    <source>
        <dbReference type="EMBL" id="KAK3377745.1"/>
    </source>
</evidence>
<dbReference type="EMBL" id="JAULSW010000006">
    <property type="protein sequence ID" value="KAK3377745.1"/>
    <property type="molecule type" value="Genomic_DNA"/>
</dbReference>
<evidence type="ECO:0000256" key="1">
    <source>
        <dbReference type="SAM" id="SignalP"/>
    </source>
</evidence>
<proteinExistence type="predicted"/>
<organism evidence="2 3">
    <name type="scientific">Podospora didyma</name>
    <dbReference type="NCBI Taxonomy" id="330526"/>
    <lineage>
        <taxon>Eukaryota</taxon>
        <taxon>Fungi</taxon>
        <taxon>Dikarya</taxon>
        <taxon>Ascomycota</taxon>
        <taxon>Pezizomycotina</taxon>
        <taxon>Sordariomycetes</taxon>
        <taxon>Sordariomycetidae</taxon>
        <taxon>Sordariales</taxon>
        <taxon>Podosporaceae</taxon>
        <taxon>Podospora</taxon>
    </lineage>
</organism>
<evidence type="ECO:0008006" key="4">
    <source>
        <dbReference type="Google" id="ProtNLM"/>
    </source>
</evidence>
<dbReference type="SUPFAM" id="SSF50630">
    <property type="entry name" value="Acid proteases"/>
    <property type="match status" value="1"/>
</dbReference>
<gene>
    <name evidence="2" type="ORF">B0H63DRAFT_525018</name>
</gene>
<sequence length="377" mass="40124">MAFTLLVFQFLAFHSPVTAQPQPYRVPWSIVSYGPDGPWPALHLRFGNPAVNIDAYPGGAFYSLLLTPDVCNIQKAELSSSCDTRNAGLYNPSQSRDAVNLITAGAGGIRNESFHGTQTIHGDANLVFDTLSFGDGSRTDAVVSNATILALSSALKTLPSGKAYKPFVGNMALGAGDKSMFLGSAKGSIPAAFLFDRGDIPSYSFGLHIGSPSLSILGSLSGSRLVVDLVDISIGVADEKSSSLFKFSLKTPAVPTAYLGFTFRYNASITKNFDIKIPFKLLNLTLTAPLVDRPTPYFPCSLPTLDSTGDSPSTFRLGRAFLQAAFIGVNWLSPASMFFLAQAPGPLFSPSVVRSIQPNDVSVATSGSLEADWVKTW</sequence>
<protein>
    <recommendedName>
        <fullName evidence="4">Peptidase A1 domain-containing protein</fullName>
    </recommendedName>
</protein>
<accession>A0AAE0NBV6</accession>
<feature type="chain" id="PRO_5042068779" description="Peptidase A1 domain-containing protein" evidence="1">
    <location>
        <begin position="20"/>
        <end position="377"/>
    </location>
</feature>
<dbReference type="AlphaFoldDB" id="A0AAE0NBV6"/>